<gene>
    <name evidence="2" type="ORF">AW09_002945</name>
</gene>
<evidence type="ECO:0000313" key="2">
    <source>
        <dbReference type="EMBL" id="KFB71904.1"/>
    </source>
</evidence>
<dbReference type="EMBL" id="JDVG02000470">
    <property type="protein sequence ID" value="KFB71904.1"/>
    <property type="molecule type" value="Genomic_DNA"/>
</dbReference>
<dbReference type="AlphaFoldDB" id="A0A080M484"/>
<protein>
    <recommendedName>
        <fullName evidence="4">CHAT domain-containing protein</fullName>
    </recommendedName>
</protein>
<comment type="caution">
    <text evidence="2">The sequence shown here is derived from an EMBL/GenBank/DDBJ whole genome shotgun (WGS) entry which is preliminary data.</text>
</comment>
<evidence type="ECO:0000313" key="3">
    <source>
        <dbReference type="Proteomes" id="UP000020077"/>
    </source>
</evidence>
<dbReference type="Proteomes" id="UP000020077">
    <property type="component" value="Unassembled WGS sequence"/>
</dbReference>
<feature type="region of interest" description="Disordered" evidence="1">
    <location>
        <begin position="1"/>
        <end position="38"/>
    </location>
</feature>
<evidence type="ECO:0008006" key="4">
    <source>
        <dbReference type="Google" id="ProtNLM"/>
    </source>
</evidence>
<proteinExistence type="predicted"/>
<accession>A0A080M484</accession>
<name>A0A080M484_9PROT</name>
<organism evidence="2 3">
    <name type="scientific">Candidatus Accumulibacter phosphatis</name>
    <dbReference type="NCBI Taxonomy" id="327160"/>
    <lineage>
        <taxon>Bacteria</taxon>
        <taxon>Pseudomonadati</taxon>
        <taxon>Pseudomonadota</taxon>
        <taxon>Betaproteobacteria</taxon>
        <taxon>Candidatus Accumulibacter</taxon>
    </lineage>
</organism>
<reference evidence="2 3" key="1">
    <citation type="submission" date="2014-02" db="EMBL/GenBank/DDBJ databases">
        <title>Expanding our view of genomic diversity in Candidatus Accumulibacter clades.</title>
        <authorList>
            <person name="Skennerton C.T."/>
            <person name="Barr J.J."/>
            <person name="Slater F.R."/>
            <person name="Bond P.L."/>
            <person name="Tyson G.W."/>
        </authorList>
    </citation>
    <scope>NUCLEOTIDE SEQUENCE [LARGE SCALE GENOMIC DNA]</scope>
    <source>
        <strain evidence="3">BA-91</strain>
    </source>
</reference>
<evidence type="ECO:0000256" key="1">
    <source>
        <dbReference type="SAM" id="MobiDB-lite"/>
    </source>
</evidence>
<feature type="compositionally biased region" description="Low complexity" evidence="1">
    <location>
        <begin position="7"/>
        <end position="24"/>
    </location>
</feature>
<sequence>MYPARFMSARPTTSSSPTATSSMSILGEPARGRVPRRRRSAFSVARVPLSSSKTGQSWWRSPPSRSAWSRAISRSTMAVQSMPIPSPLEPDLRHRFRHLADGKLAHRAREAHEPRVTLPGGPVNAQDLLARRSRGAGHRTGSWSASTAASCAMVSRKLKRYAARSLAHCQPDLSHPFYWAPFTLLGNWR</sequence>